<dbReference type="Gene3D" id="3.30.70.1490">
    <property type="entry name" value="Cysteine protease Prp"/>
    <property type="match status" value="1"/>
</dbReference>
<dbReference type="PANTHER" id="PTHR39178:SF1">
    <property type="entry name" value="RIBOSOMAL-PROCESSING CYSTEINE PROTEASE PRP"/>
    <property type="match status" value="1"/>
</dbReference>
<keyword evidence="4" id="KW-0788">Thiol protease</keyword>
<dbReference type="GO" id="GO:0042254">
    <property type="term" value="P:ribosome biogenesis"/>
    <property type="evidence" value="ECO:0007669"/>
    <property type="project" value="UniProtKB-KW"/>
</dbReference>
<dbReference type="EMBL" id="CP034726">
    <property type="protein sequence ID" value="QBP18639.1"/>
    <property type="molecule type" value="Genomic_DNA"/>
</dbReference>
<evidence type="ECO:0000256" key="6">
    <source>
        <dbReference type="ARBA" id="ARBA00044538"/>
    </source>
</evidence>
<dbReference type="InterPro" id="IPR036764">
    <property type="entry name" value="Peptidase_Prp_sf"/>
</dbReference>
<organism evidence="7 8">
    <name type="scientific">Acetilactobacillus jinshanensis</name>
    <dbReference type="NCBI Taxonomy" id="1720083"/>
    <lineage>
        <taxon>Bacteria</taxon>
        <taxon>Bacillati</taxon>
        <taxon>Bacillota</taxon>
        <taxon>Bacilli</taxon>
        <taxon>Lactobacillales</taxon>
        <taxon>Lactobacillaceae</taxon>
        <taxon>Acetilactobacillus</taxon>
    </lineage>
</organism>
<proteinExistence type="inferred from homology"/>
<dbReference type="Pfam" id="PF04327">
    <property type="entry name" value="Peptidase_Prp"/>
    <property type="match status" value="1"/>
</dbReference>
<evidence type="ECO:0000256" key="4">
    <source>
        <dbReference type="ARBA" id="ARBA00022807"/>
    </source>
</evidence>
<evidence type="ECO:0000256" key="1">
    <source>
        <dbReference type="ARBA" id="ARBA00022517"/>
    </source>
</evidence>
<dbReference type="Proteomes" id="UP000294321">
    <property type="component" value="Chromosome"/>
</dbReference>
<dbReference type="RefSeq" id="WP_133442197.1">
    <property type="nucleotide sequence ID" value="NZ_CP034726.1"/>
</dbReference>
<comment type="similarity">
    <text evidence="5">Belongs to the Prp family.</text>
</comment>
<name>A0A4V1ALS7_9LACO</name>
<dbReference type="AlphaFoldDB" id="A0A4V1ALS7"/>
<evidence type="ECO:0000256" key="2">
    <source>
        <dbReference type="ARBA" id="ARBA00022670"/>
    </source>
</evidence>
<dbReference type="SUPFAM" id="SSF118010">
    <property type="entry name" value="TM1457-like"/>
    <property type="match status" value="1"/>
</dbReference>
<dbReference type="OrthoDB" id="48998at2"/>
<dbReference type="GO" id="GO:0008234">
    <property type="term" value="F:cysteine-type peptidase activity"/>
    <property type="evidence" value="ECO:0007669"/>
    <property type="project" value="UniProtKB-KW"/>
</dbReference>
<dbReference type="CDD" id="cd16332">
    <property type="entry name" value="Prp-like"/>
    <property type="match status" value="1"/>
</dbReference>
<accession>A0A4V1ALS7</accession>
<protein>
    <recommendedName>
        <fullName evidence="6">Ribosomal processing cysteine protease Prp</fullName>
    </recommendedName>
</protein>
<evidence type="ECO:0000256" key="3">
    <source>
        <dbReference type="ARBA" id="ARBA00022801"/>
    </source>
</evidence>
<dbReference type="PANTHER" id="PTHR39178">
    <property type="entry name" value="HYPOTHETICAL RIBOSOME-ASSOCIATED PROTEIN"/>
    <property type="match status" value="1"/>
</dbReference>
<gene>
    <name evidence="7" type="ORF">ELX58_05735</name>
</gene>
<evidence type="ECO:0000313" key="7">
    <source>
        <dbReference type="EMBL" id="QBP18639.1"/>
    </source>
</evidence>
<reference evidence="8" key="1">
    <citation type="submission" date="2018-12" db="EMBL/GenBank/DDBJ databases">
        <title>A new species of lactobacillus.</title>
        <authorList>
            <person name="Jian Y."/>
            <person name="Xin L."/>
            <person name="Hong Z.J."/>
            <person name="Ming L.Z."/>
            <person name="Hong X.Z."/>
        </authorList>
    </citation>
    <scope>NUCLEOTIDE SEQUENCE [LARGE SCALE GENOMIC DNA]</scope>
    <source>
        <strain evidence="8">HSLZ-75</strain>
    </source>
</reference>
<dbReference type="GO" id="GO:0006508">
    <property type="term" value="P:proteolysis"/>
    <property type="evidence" value="ECO:0007669"/>
    <property type="project" value="UniProtKB-KW"/>
</dbReference>
<evidence type="ECO:0000313" key="8">
    <source>
        <dbReference type="Proteomes" id="UP000294321"/>
    </source>
</evidence>
<keyword evidence="8" id="KW-1185">Reference proteome</keyword>
<dbReference type="InterPro" id="IPR007422">
    <property type="entry name" value="Peptidase_Prp"/>
</dbReference>
<keyword evidence="2 7" id="KW-0645">Protease</keyword>
<keyword evidence="3" id="KW-0378">Hydrolase</keyword>
<dbReference type="KEGG" id="lji:ELX58_05735"/>
<sequence>MIRATVIYHNHLINGFKLIGHANSANYGHDIVCAAVSALSITTVNSLSSLASIKPQVKQDQVNGGLLIVKIPEVHDYVKKLKVQTLLQSFELGIKMIADRYHRYIKLNIIR</sequence>
<evidence type="ECO:0000256" key="5">
    <source>
        <dbReference type="ARBA" id="ARBA00044503"/>
    </source>
</evidence>
<keyword evidence="1" id="KW-0690">Ribosome biogenesis</keyword>